<feature type="chain" id="PRO_5028937158" description="4Fe-4S ferredoxin-type domain-containing protein" evidence="9">
    <location>
        <begin position="22"/>
        <end position="476"/>
    </location>
</feature>
<evidence type="ECO:0000313" key="12">
    <source>
        <dbReference type="Proteomes" id="UP000494245"/>
    </source>
</evidence>
<dbReference type="RefSeq" id="WP_173083301.1">
    <property type="nucleotide sequence ID" value="NZ_BLTE01000006.1"/>
</dbReference>
<feature type="signal peptide" evidence="9">
    <location>
        <begin position="1"/>
        <end position="21"/>
    </location>
</feature>
<evidence type="ECO:0000256" key="7">
    <source>
        <dbReference type="SAM" id="MobiDB-lite"/>
    </source>
</evidence>
<dbReference type="PANTHER" id="PTHR30176:SF3">
    <property type="entry name" value="FERREDOXIN-TYPE PROTEIN NAPH"/>
    <property type="match status" value="1"/>
</dbReference>
<sequence length="476" mass="49562">MRRALLTLLAALGFLLPAAHAHRWHGLPEALAWLVPALALFTGREFARRAAQLALLAGSLVLVDTMLHFIMLRSAMGAPWMRLALILSASALVPLAAAWALERPLSPTARAGRESPGDAAPEGPTGASPEEETASREGRSEVAPRAVAASPALAGRSPWPGLAAAALAFAGLAAVQLKAARPMLLAERFVPGAGWLEAALLALYAGFAAEALLRKDGGRARRLLWGVFSAAFFAQLALGLAGFDRFLMSGALHLPVPALIAAGPLYRGEGLFMLALFAGAVLLVGPGWCSHLCYIGAWDSACSQALKRPAEAPRRMRAARAVLAALALGGAWAMGRAGVPAWTAGALAAGFGLAGVGVMLFVSRRLGVMAHCAGWCPMGLAAGLLGRLSPWRLAVAEGCTGCGRCARACRYDALRPEDLARRAPGVSCSLCRDCLERCPHGVLSLTFLGRSRPWTEPAYAALAGALMAVFLGVARL</sequence>
<evidence type="ECO:0000256" key="3">
    <source>
        <dbReference type="ARBA" id="ARBA00022723"/>
    </source>
</evidence>
<dbReference type="InterPro" id="IPR017900">
    <property type="entry name" value="4Fe4S_Fe_S_CS"/>
</dbReference>
<dbReference type="AlphaFoldDB" id="A0A6V8LMF3"/>
<dbReference type="EMBL" id="BLTE01000006">
    <property type="protein sequence ID" value="GFK93853.1"/>
    <property type="molecule type" value="Genomic_DNA"/>
</dbReference>
<reference evidence="11 12" key="1">
    <citation type="submission" date="2020-04" db="EMBL/GenBank/DDBJ databases">
        <authorList>
            <consortium name="Desulfovibrio sp. FSS-1 genome sequencing consortium"/>
            <person name="Shimoshige H."/>
            <person name="Kobayashi H."/>
            <person name="Maekawa T."/>
        </authorList>
    </citation>
    <scope>NUCLEOTIDE SEQUENCE [LARGE SCALE GENOMIC DNA]</scope>
    <source>
        <strain evidence="11 12">SIID29052-01</strain>
    </source>
</reference>
<evidence type="ECO:0000313" key="11">
    <source>
        <dbReference type="EMBL" id="GFK93853.1"/>
    </source>
</evidence>
<proteinExistence type="predicted"/>
<reference evidence="11 12" key="2">
    <citation type="submission" date="2020-05" db="EMBL/GenBank/DDBJ databases">
        <title>Draft genome sequence of Desulfovibrio sp. strainFSS-1.</title>
        <authorList>
            <person name="Shimoshige H."/>
            <person name="Kobayashi H."/>
            <person name="Maekawa T."/>
        </authorList>
    </citation>
    <scope>NUCLEOTIDE SEQUENCE [LARGE SCALE GENOMIC DNA]</scope>
    <source>
        <strain evidence="11 12">SIID29052-01</strain>
    </source>
</reference>
<feature type="domain" description="4Fe-4S ferredoxin-type" evidence="10">
    <location>
        <begin position="391"/>
        <end position="419"/>
    </location>
</feature>
<keyword evidence="3" id="KW-0479">Metal-binding</keyword>
<keyword evidence="4" id="KW-0249">Electron transport</keyword>
<feature type="transmembrane region" description="Helical" evidence="8">
    <location>
        <begin position="318"/>
        <end position="335"/>
    </location>
</feature>
<dbReference type="Pfam" id="PF13187">
    <property type="entry name" value="Fer4_9"/>
    <property type="match status" value="1"/>
</dbReference>
<evidence type="ECO:0000259" key="10">
    <source>
        <dbReference type="PROSITE" id="PS51379"/>
    </source>
</evidence>
<gene>
    <name evidence="11" type="ORF">NNJEOMEG_01689</name>
</gene>
<dbReference type="PANTHER" id="PTHR30176">
    <property type="entry name" value="FERREDOXIN-TYPE PROTEIN NAPH"/>
    <property type="match status" value="1"/>
</dbReference>
<feature type="transmembrane region" description="Helical" evidence="8">
    <location>
        <begin position="189"/>
        <end position="211"/>
    </location>
</feature>
<evidence type="ECO:0000256" key="2">
    <source>
        <dbReference type="ARBA" id="ARBA00022485"/>
    </source>
</evidence>
<dbReference type="GO" id="GO:0051539">
    <property type="term" value="F:4 iron, 4 sulfur cluster binding"/>
    <property type="evidence" value="ECO:0007669"/>
    <property type="project" value="UniProtKB-KW"/>
</dbReference>
<evidence type="ECO:0000256" key="1">
    <source>
        <dbReference type="ARBA" id="ARBA00022448"/>
    </source>
</evidence>
<name>A0A6V8LMF3_9BACT</name>
<feature type="compositionally biased region" description="Basic and acidic residues" evidence="7">
    <location>
        <begin position="133"/>
        <end position="142"/>
    </location>
</feature>
<feature type="transmembrane region" description="Helical" evidence="8">
    <location>
        <begin position="83"/>
        <end position="101"/>
    </location>
</feature>
<comment type="caution">
    <text evidence="11">The sequence shown here is derived from an EMBL/GenBank/DDBJ whole genome shotgun (WGS) entry which is preliminary data.</text>
</comment>
<dbReference type="GO" id="GO:0005886">
    <property type="term" value="C:plasma membrane"/>
    <property type="evidence" value="ECO:0007669"/>
    <property type="project" value="TreeGrafter"/>
</dbReference>
<feature type="transmembrane region" description="Helical" evidence="8">
    <location>
        <begin position="341"/>
        <end position="361"/>
    </location>
</feature>
<keyword evidence="8" id="KW-0812">Transmembrane</keyword>
<keyword evidence="5" id="KW-0408">Iron</keyword>
<dbReference type="PROSITE" id="PS51379">
    <property type="entry name" value="4FE4S_FER_2"/>
    <property type="match status" value="1"/>
</dbReference>
<evidence type="ECO:0000256" key="5">
    <source>
        <dbReference type="ARBA" id="ARBA00023004"/>
    </source>
</evidence>
<feature type="transmembrane region" description="Helical" evidence="8">
    <location>
        <begin position="223"/>
        <end position="243"/>
    </location>
</feature>
<keyword evidence="2" id="KW-0004">4Fe-4S</keyword>
<keyword evidence="8" id="KW-0472">Membrane</keyword>
<dbReference type="InterPro" id="IPR051684">
    <property type="entry name" value="Electron_Trans/Redox"/>
</dbReference>
<keyword evidence="12" id="KW-1185">Reference proteome</keyword>
<feature type="region of interest" description="Disordered" evidence="7">
    <location>
        <begin position="108"/>
        <end position="143"/>
    </location>
</feature>
<dbReference type="Proteomes" id="UP000494245">
    <property type="component" value="Unassembled WGS sequence"/>
</dbReference>
<evidence type="ECO:0000256" key="9">
    <source>
        <dbReference type="SAM" id="SignalP"/>
    </source>
</evidence>
<accession>A0A6V8LMF3</accession>
<keyword evidence="1" id="KW-0813">Transport</keyword>
<dbReference type="SUPFAM" id="SSF54862">
    <property type="entry name" value="4Fe-4S ferredoxins"/>
    <property type="match status" value="1"/>
</dbReference>
<dbReference type="InterPro" id="IPR017896">
    <property type="entry name" value="4Fe4S_Fe-S-bd"/>
</dbReference>
<evidence type="ECO:0000256" key="4">
    <source>
        <dbReference type="ARBA" id="ARBA00022982"/>
    </source>
</evidence>
<feature type="transmembrane region" description="Helical" evidence="8">
    <location>
        <begin position="272"/>
        <end position="297"/>
    </location>
</feature>
<dbReference type="Gene3D" id="3.30.70.20">
    <property type="match status" value="1"/>
</dbReference>
<feature type="transmembrane region" description="Helical" evidence="8">
    <location>
        <begin position="50"/>
        <end position="71"/>
    </location>
</feature>
<evidence type="ECO:0000256" key="8">
    <source>
        <dbReference type="SAM" id="Phobius"/>
    </source>
</evidence>
<dbReference type="GO" id="GO:0046872">
    <property type="term" value="F:metal ion binding"/>
    <property type="evidence" value="ECO:0007669"/>
    <property type="project" value="UniProtKB-KW"/>
</dbReference>
<keyword evidence="9" id="KW-0732">Signal</keyword>
<keyword evidence="6" id="KW-0411">Iron-sulfur</keyword>
<evidence type="ECO:0000256" key="6">
    <source>
        <dbReference type="ARBA" id="ARBA00023014"/>
    </source>
</evidence>
<keyword evidence="8" id="KW-1133">Transmembrane helix</keyword>
<dbReference type="PROSITE" id="PS00198">
    <property type="entry name" value="4FE4S_FER_1"/>
    <property type="match status" value="1"/>
</dbReference>
<protein>
    <recommendedName>
        <fullName evidence="10">4Fe-4S ferredoxin-type domain-containing protein</fullName>
    </recommendedName>
</protein>
<organism evidence="11 12">
    <name type="scientific">Fundidesulfovibrio magnetotacticus</name>
    <dbReference type="NCBI Taxonomy" id="2730080"/>
    <lineage>
        <taxon>Bacteria</taxon>
        <taxon>Pseudomonadati</taxon>
        <taxon>Thermodesulfobacteriota</taxon>
        <taxon>Desulfovibrionia</taxon>
        <taxon>Desulfovibrionales</taxon>
        <taxon>Desulfovibrionaceae</taxon>
        <taxon>Fundidesulfovibrio</taxon>
    </lineage>
</organism>